<proteinExistence type="predicted"/>
<dbReference type="InterPro" id="IPR050109">
    <property type="entry name" value="HTH-type_TetR-like_transc_reg"/>
</dbReference>
<evidence type="ECO:0000256" key="2">
    <source>
        <dbReference type="ARBA" id="ARBA00023125"/>
    </source>
</evidence>
<keyword evidence="1" id="KW-0805">Transcription regulation</keyword>
<dbReference type="PANTHER" id="PTHR30055">
    <property type="entry name" value="HTH-TYPE TRANSCRIPTIONAL REGULATOR RUTR"/>
    <property type="match status" value="1"/>
</dbReference>
<evidence type="ECO:0000256" key="4">
    <source>
        <dbReference type="PROSITE-ProRule" id="PRU00335"/>
    </source>
</evidence>
<dbReference type="PROSITE" id="PS50977">
    <property type="entry name" value="HTH_TETR_2"/>
    <property type="match status" value="1"/>
</dbReference>
<dbReference type="Pfam" id="PF00440">
    <property type="entry name" value="TetR_N"/>
    <property type="match status" value="1"/>
</dbReference>
<dbReference type="PANTHER" id="PTHR30055:SF234">
    <property type="entry name" value="HTH-TYPE TRANSCRIPTIONAL REGULATOR BETI"/>
    <property type="match status" value="1"/>
</dbReference>
<dbReference type="Gene3D" id="1.10.357.10">
    <property type="entry name" value="Tetracycline Repressor, domain 2"/>
    <property type="match status" value="1"/>
</dbReference>
<evidence type="ECO:0000256" key="1">
    <source>
        <dbReference type="ARBA" id="ARBA00023015"/>
    </source>
</evidence>
<dbReference type="InterPro" id="IPR001647">
    <property type="entry name" value="HTH_TetR"/>
</dbReference>
<keyword evidence="2 4" id="KW-0238">DNA-binding</keyword>
<gene>
    <name evidence="6" type="ORF">GEV01_06125</name>
</gene>
<dbReference type="GO" id="GO:0000976">
    <property type="term" value="F:transcription cis-regulatory region binding"/>
    <property type="evidence" value="ECO:0007669"/>
    <property type="project" value="TreeGrafter"/>
</dbReference>
<feature type="domain" description="HTH tetR-type" evidence="5">
    <location>
        <begin position="20"/>
        <end position="80"/>
    </location>
</feature>
<dbReference type="AlphaFoldDB" id="A0A843S8H1"/>
<dbReference type="GO" id="GO:0003700">
    <property type="term" value="F:DNA-binding transcription factor activity"/>
    <property type="evidence" value="ECO:0007669"/>
    <property type="project" value="TreeGrafter"/>
</dbReference>
<evidence type="ECO:0000313" key="6">
    <source>
        <dbReference type="EMBL" id="MQA19092.1"/>
    </source>
</evidence>
<dbReference type="InterPro" id="IPR009057">
    <property type="entry name" value="Homeodomain-like_sf"/>
</dbReference>
<dbReference type="SUPFAM" id="SSF46689">
    <property type="entry name" value="Homeodomain-like"/>
    <property type="match status" value="1"/>
</dbReference>
<name>A0A843S8H1_9BURK</name>
<protein>
    <submittedName>
        <fullName evidence="6">TetR family transcriptional regulator</fullName>
    </submittedName>
</protein>
<keyword evidence="3" id="KW-0804">Transcription</keyword>
<dbReference type="EMBL" id="WHUF01000002">
    <property type="protein sequence ID" value="MQA19092.1"/>
    <property type="molecule type" value="Genomic_DNA"/>
</dbReference>
<reference evidence="6 7" key="1">
    <citation type="submission" date="2019-10" db="EMBL/GenBank/DDBJ databases">
        <title>Two novel species isolated from a subtropical stream in China.</title>
        <authorList>
            <person name="Lu H."/>
        </authorList>
    </citation>
    <scope>NUCLEOTIDE SEQUENCE [LARGE SCALE GENOMIC DNA]</scope>
    <source>
        <strain evidence="6 7">FT103W</strain>
    </source>
</reference>
<comment type="caution">
    <text evidence="6">The sequence shown here is derived from an EMBL/GenBank/DDBJ whole genome shotgun (WGS) entry which is preliminary data.</text>
</comment>
<evidence type="ECO:0000259" key="5">
    <source>
        <dbReference type="PROSITE" id="PS50977"/>
    </source>
</evidence>
<keyword evidence="7" id="KW-1185">Reference proteome</keyword>
<sequence length="215" mass="24115">MIPCMSQNKVVAAPQQKRSQATLERLLNATIRSLDEHGLEGTVIPRIAALAEVAPASVYRRFVNKDALMRAAFLHLLERSNEANKSQLPAMLQHPTLRESADALIRLMFLQYRQHPRLLRALARFIDADTDTAFVAAARAIMEENVQLSVQCLLVHRGQIRHASPERALQFAVLHAITSIEAIALEPMSLWHNVIPEPDEKLAEELARSFVAYLS</sequence>
<accession>A0A843S8H1</accession>
<organism evidence="6 7">
    <name type="scientific">Rugamonas rivuli</name>
    <dbReference type="NCBI Taxonomy" id="2743358"/>
    <lineage>
        <taxon>Bacteria</taxon>
        <taxon>Pseudomonadati</taxon>
        <taxon>Pseudomonadota</taxon>
        <taxon>Betaproteobacteria</taxon>
        <taxon>Burkholderiales</taxon>
        <taxon>Oxalobacteraceae</taxon>
        <taxon>Telluria group</taxon>
        <taxon>Rugamonas</taxon>
    </lineage>
</organism>
<feature type="DNA-binding region" description="H-T-H motif" evidence="4">
    <location>
        <begin position="43"/>
        <end position="62"/>
    </location>
</feature>
<dbReference type="Proteomes" id="UP000444318">
    <property type="component" value="Unassembled WGS sequence"/>
</dbReference>
<evidence type="ECO:0000313" key="7">
    <source>
        <dbReference type="Proteomes" id="UP000444318"/>
    </source>
</evidence>
<evidence type="ECO:0000256" key="3">
    <source>
        <dbReference type="ARBA" id="ARBA00023163"/>
    </source>
</evidence>